<proteinExistence type="predicted"/>
<dbReference type="InterPro" id="IPR032288">
    <property type="entry name" value="Metallophos_C"/>
</dbReference>
<feature type="domain" description="Calcineurin-like phosphoesterase" evidence="1">
    <location>
        <begin position="44"/>
        <end position="232"/>
    </location>
</feature>
<dbReference type="InterPro" id="IPR004843">
    <property type="entry name" value="Calcineurin-like_PHP"/>
</dbReference>
<dbReference type="Pfam" id="PF16370">
    <property type="entry name" value="MetallophosC"/>
    <property type="match status" value="1"/>
</dbReference>
<keyword evidence="4" id="KW-1185">Reference proteome</keyword>
<dbReference type="SUPFAM" id="SSF56300">
    <property type="entry name" value="Metallo-dependent phosphatases"/>
    <property type="match status" value="1"/>
</dbReference>
<organism evidence="3 4">
    <name type="scientific">Pseudoxanthomonas helianthi</name>
    <dbReference type="NCBI Taxonomy" id="1453541"/>
    <lineage>
        <taxon>Bacteria</taxon>
        <taxon>Pseudomonadati</taxon>
        <taxon>Pseudomonadota</taxon>
        <taxon>Gammaproteobacteria</taxon>
        <taxon>Lysobacterales</taxon>
        <taxon>Lysobacteraceae</taxon>
        <taxon>Pseudoxanthomonas</taxon>
    </lineage>
</organism>
<gene>
    <name evidence="3" type="ORF">J5837_11945</name>
</gene>
<evidence type="ECO:0000259" key="1">
    <source>
        <dbReference type="Pfam" id="PF00149"/>
    </source>
</evidence>
<comment type="caution">
    <text evidence="3">The sequence shown here is derived from an EMBL/GenBank/DDBJ whole genome shotgun (WGS) entry which is preliminary data.</text>
</comment>
<dbReference type="AlphaFoldDB" id="A0A940X4M1"/>
<dbReference type="CDD" id="cd00838">
    <property type="entry name" value="MPP_superfamily"/>
    <property type="match status" value="1"/>
</dbReference>
<evidence type="ECO:0000313" key="4">
    <source>
        <dbReference type="Proteomes" id="UP000673447"/>
    </source>
</evidence>
<dbReference type="Pfam" id="PF00149">
    <property type="entry name" value="Metallophos"/>
    <property type="match status" value="1"/>
</dbReference>
<dbReference type="Proteomes" id="UP000673447">
    <property type="component" value="Unassembled WGS sequence"/>
</dbReference>
<dbReference type="Gene3D" id="3.60.21.10">
    <property type="match status" value="1"/>
</dbReference>
<accession>A0A940X4M1</accession>
<dbReference type="PANTHER" id="PTHR43143:SF6">
    <property type="entry name" value="BLL3016 PROTEIN"/>
    <property type="match status" value="1"/>
</dbReference>
<dbReference type="GO" id="GO:0016787">
    <property type="term" value="F:hydrolase activity"/>
    <property type="evidence" value="ECO:0007669"/>
    <property type="project" value="InterPro"/>
</dbReference>
<evidence type="ECO:0000259" key="2">
    <source>
        <dbReference type="Pfam" id="PF16370"/>
    </source>
</evidence>
<name>A0A940X4M1_9GAMM</name>
<dbReference type="PANTHER" id="PTHR43143">
    <property type="entry name" value="METALLOPHOSPHOESTERASE, CALCINEURIN SUPERFAMILY"/>
    <property type="match status" value="1"/>
</dbReference>
<dbReference type="InterPro" id="IPR051918">
    <property type="entry name" value="STPP_CPPED1"/>
</dbReference>
<protein>
    <submittedName>
        <fullName evidence="3">Calcineurin-like phosphoesterase C-terminal domain-containing protein</fullName>
    </submittedName>
</protein>
<dbReference type="EMBL" id="JAGKTC010000002">
    <property type="protein sequence ID" value="MBP3985117.1"/>
    <property type="molecule type" value="Genomic_DNA"/>
</dbReference>
<reference evidence="3" key="1">
    <citation type="journal article" date="2016" name="Int. J. Syst. Evol. Microbiol.">
        <title>Pseudoxanthomonas helianthi sp. nov., isolated from roots of Jerusalem artichoke (Helianthus tuberosus).</title>
        <authorList>
            <person name="Kittiwongwattana C."/>
            <person name="Thawai C."/>
        </authorList>
    </citation>
    <scope>NUCLEOTIDE SEQUENCE</scope>
    <source>
        <strain evidence="3">110414</strain>
    </source>
</reference>
<evidence type="ECO:0000313" key="3">
    <source>
        <dbReference type="EMBL" id="MBP3985117.1"/>
    </source>
</evidence>
<reference evidence="3" key="2">
    <citation type="submission" date="2021-03" db="EMBL/GenBank/DDBJ databases">
        <authorList>
            <person name="Cao W."/>
        </authorList>
    </citation>
    <scope>NUCLEOTIDE SEQUENCE</scope>
    <source>
        <strain evidence="3">110414</strain>
    </source>
</reference>
<dbReference type="InterPro" id="IPR029052">
    <property type="entry name" value="Metallo-depent_PP-like"/>
</dbReference>
<sequence>MGRSWDNLGLFGSGMPMRTWLLPLLLLTGTAFAGTRQSPDTLEVLVFGDPQPKSATDVDYYRRDIVEPLVGRHHAKLGISLGDISNDAPELYPLVKAVDAKLGVPWLYVPGNHDVDVGAKDDVSSLESFHRAFGKDTYARREKLATFVVLDDVIVQPDKKPAYIGGFREDQFAFLESLLPNVPKDRLLVIAVHIPLFEGPGQHTFRDADRERLFALLKDFPHVLLLSAHSHTQWQVAHGEKSGWHGANPLREYNVGAACGAFWSGVKDAAGIPASTMSDGTPNGYAVLTVKAGGEYALAWHPARDPDAAMALHGPKVLRKGAYPAWGVYANVFMGEEDTRVEYRVDGGDWQPMKKVLQADPGLLAENMRDDAADALRGYDRSPEATPSTHLWRGALPTGLEAGEHQVEVRAFDRWRGEQRARTSYRLQEAASP</sequence>
<feature type="domain" description="Calcineurin-like phosphoesterase C-terminal" evidence="2">
    <location>
        <begin position="252"/>
        <end position="415"/>
    </location>
</feature>